<feature type="compositionally biased region" description="Basic and acidic residues" evidence="1">
    <location>
        <begin position="209"/>
        <end position="226"/>
    </location>
</feature>
<feature type="region of interest" description="Disordered" evidence="1">
    <location>
        <begin position="71"/>
        <end position="139"/>
    </location>
</feature>
<protein>
    <recommendedName>
        <fullName evidence="3">Capsid protein</fullName>
    </recommendedName>
</protein>
<feature type="compositionally biased region" description="Basic and acidic residues" evidence="1">
    <location>
        <begin position="105"/>
        <end position="122"/>
    </location>
</feature>
<proteinExistence type="predicted"/>
<feature type="compositionally biased region" description="Basic and acidic residues" evidence="1">
    <location>
        <begin position="129"/>
        <end position="139"/>
    </location>
</feature>
<feature type="compositionally biased region" description="Basic and acidic residues" evidence="1">
    <location>
        <begin position="71"/>
        <end position="94"/>
    </location>
</feature>
<sequence>MVDETTKDQQGNTSDGKGGSTSSEQETPTLTIAQAKALADKARSDALAEVGRLQKAAEQANNIAQGAIRRLREREEEDLRREEEAARGDPERLSTFRSKQAALRAKAEAEEERRKLEEDKSDIQTQRQEVIEHRADRLSEKYNVEPSLLLKYGGTTKESMEELAKSFGERTTPAGDTTEQHYGRMTGPPDSGKTKGSGGLTVQQAGKMSPEEVNKNYKELAKLPLA</sequence>
<dbReference type="EMBL" id="MT142497">
    <property type="protein sequence ID" value="QJA82847.1"/>
    <property type="molecule type" value="Genomic_DNA"/>
</dbReference>
<feature type="compositionally biased region" description="Polar residues" evidence="1">
    <location>
        <begin position="8"/>
        <end position="29"/>
    </location>
</feature>
<evidence type="ECO:0000256" key="1">
    <source>
        <dbReference type="SAM" id="MobiDB-lite"/>
    </source>
</evidence>
<evidence type="ECO:0008006" key="3">
    <source>
        <dbReference type="Google" id="ProtNLM"/>
    </source>
</evidence>
<gene>
    <name evidence="2" type="ORF">MM415A00367_0035</name>
</gene>
<organism evidence="2">
    <name type="scientific">viral metagenome</name>
    <dbReference type="NCBI Taxonomy" id="1070528"/>
    <lineage>
        <taxon>unclassified sequences</taxon>
        <taxon>metagenomes</taxon>
        <taxon>organismal metagenomes</taxon>
    </lineage>
</organism>
<evidence type="ECO:0000313" key="2">
    <source>
        <dbReference type="EMBL" id="QJA82847.1"/>
    </source>
</evidence>
<reference evidence="2" key="1">
    <citation type="submission" date="2020-03" db="EMBL/GenBank/DDBJ databases">
        <title>The deep terrestrial virosphere.</title>
        <authorList>
            <person name="Holmfeldt K."/>
            <person name="Nilsson E."/>
            <person name="Simone D."/>
            <person name="Lopez-Fernandez M."/>
            <person name="Wu X."/>
            <person name="de Brujin I."/>
            <person name="Lundin D."/>
            <person name="Andersson A."/>
            <person name="Bertilsson S."/>
            <person name="Dopson M."/>
        </authorList>
    </citation>
    <scope>NUCLEOTIDE SEQUENCE</scope>
    <source>
        <strain evidence="2">MM415A00367</strain>
    </source>
</reference>
<name>A0A6M3KLH4_9ZZZZ</name>
<feature type="region of interest" description="Disordered" evidence="1">
    <location>
        <begin position="1"/>
        <end position="29"/>
    </location>
</feature>
<dbReference type="AlphaFoldDB" id="A0A6M3KLH4"/>
<feature type="region of interest" description="Disordered" evidence="1">
    <location>
        <begin position="160"/>
        <end position="226"/>
    </location>
</feature>
<accession>A0A6M3KLH4</accession>